<dbReference type="GO" id="GO:0015421">
    <property type="term" value="F:ABC-type oligopeptide transporter activity"/>
    <property type="evidence" value="ECO:0007669"/>
    <property type="project" value="TreeGrafter"/>
</dbReference>
<dbReference type="CDD" id="cd07346">
    <property type="entry name" value="ABC_6TM_exporters"/>
    <property type="match status" value="1"/>
</dbReference>
<dbReference type="InterPro" id="IPR027417">
    <property type="entry name" value="P-loop_NTPase"/>
</dbReference>
<name>A0AAE7BAR8_9BACT</name>
<keyword evidence="2" id="KW-0813">Transport</keyword>
<feature type="transmembrane region" description="Helical" evidence="9">
    <location>
        <begin position="148"/>
        <end position="170"/>
    </location>
</feature>
<dbReference type="InterPro" id="IPR017871">
    <property type="entry name" value="ABC_transporter-like_CS"/>
</dbReference>
<dbReference type="KEGG" id="avp:AVENP_1380"/>
<evidence type="ECO:0000313" key="13">
    <source>
        <dbReference type="Proteomes" id="UP000503482"/>
    </source>
</evidence>
<proteinExistence type="predicted"/>
<evidence type="ECO:0000256" key="3">
    <source>
        <dbReference type="ARBA" id="ARBA00022475"/>
    </source>
</evidence>
<keyword evidence="8 9" id="KW-0472">Membrane</keyword>
<dbReference type="Gene3D" id="3.40.50.300">
    <property type="entry name" value="P-loop containing nucleotide triphosphate hydrolases"/>
    <property type="match status" value="1"/>
</dbReference>
<dbReference type="PANTHER" id="PTHR43394:SF1">
    <property type="entry name" value="ATP-BINDING CASSETTE SUB-FAMILY B MEMBER 10, MITOCHONDRIAL"/>
    <property type="match status" value="1"/>
</dbReference>
<keyword evidence="7 9" id="KW-1133">Transmembrane helix</keyword>
<dbReference type="Pfam" id="PF00664">
    <property type="entry name" value="ABC_membrane"/>
    <property type="match status" value="1"/>
</dbReference>
<dbReference type="EMBL" id="CP053840">
    <property type="protein sequence ID" value="QKF66934.1"/>
    <property type="molecule type" value="Genomic_DNA"/>
</dbReference>
<evidence type="ECO:0000259" key="10">
    <source>
        <dbReference type="PROSITE" id="PS50893"/>
    </source>
</evidence>
<evidence type="ECO:0000256" key="2">
    <source>
        <dbReference type="ARBA" id="ARBA00022448"/>
    </source>
</evidence>
<feature type="domain" description="ABC transporter" evidence="10">
    <location>
        <begin position="353"/>
        <end position="587"/>
    </location>
</feature>
<feature type="transmembrane region" description="Helical" evidence="9">
    <location>
        <begin position="291"/>
        <end position="308"/>
    </location>
</feature>
<dbReference type="PANTHER" id="PTHR43394">
    <property type="entry name" value="ATP-DEPENDENT PERMEASE MDL1, MITOCHONDRIAL"/>
    <property type="match status" value="1"/>
</dbReference>
<dbReference type="GO" id="GO:0005524">
    <property type="term" value="F:ATP binding"/>
    <property type="evidence" value="ECO:0007669"/>
    <property type="project" value="UniProtKB-KW"/>
</dbReference>
<keyword evidence="4 9" id="KW-0812">Transmembrane</keyword>
<feature type="transmembrane region" description="Helical" evidence="9">
    <location>
        <begin position="264"/>
        <end position="285"/>
    </location>
</feature>
<dbReference type="InterPro" id="IPR039421">
    <property type="entry name" value="Type_1_exporter"/>
</dbReference>
<dbReference type="FunFam" id="3.40.50.300:FF:000221">
    <property type="entry name" value="Multidrug ABC transporter ATP-binding protein"/>
    <property type="match status" value="1"/>
</dbReference>
<keyword evidence="5" id="KW-0547">Nucleotide-binding</keyword>
<dbReference type="RefSeq" id="WP_128358631.1">
    <property type="nucleotide sequence ID" value="NZ_CP053840.1"/>
</dbReference>
<dbReference type="SUPFAM" id="SSF52540">
    <property type="entry name" value="P-loop containing nucleoside triphosphate hydrolases"/>
    <property type="match status" value="1"/>
</dbReference>
<dbReference type="AlphaFoldDB" id="A0AAE7BAR8"/>
<keyword evidence="13" id="KW-1185">Reference proteome</keyword>
<dbReference type="GO" id="GO:0016887">
    <property type="term" value="F:ATP hydrolysis activity"/>
    <property type="evidence" value="ECO:0007669"/>
    <property type="project" value="InterPro"/>
</dbReference>
<reference evidence="12 13" key="1">
    <citation type="submission" date="2020-05" db="EMBL/GenBank/DDBJ databases">
        <title>Complete genome sequencing of Campylobacter and Arcobacter type strains.</title>
        <authorList>
            <person name="Miller W.G."/>
            <person name="Yee E."/>
        </authorList>
    </citation>
    <scope>NUCLEOTIDE SEQUENCE [LARGE SCALE GENOMIC DNA]</scope>
    <source>
        <strain evidence="12 13">LMG 26156</strain>
    </source>
</reference>
<protein>
    <submittedName>
        <fullName evidence="12">ABC transporter, ATP-binding/permease components</fullName>
    </submittedName>
</protein>
<dbReference type="PROSITE" id="PS50893">
    <property type="entry name" value="ABC_TRANSPORTER_2"/>
    <property type="match status" value="1"/>
</dbReference>
<dbReference type="Gene3D" id="1.20.1560.10">
    <property type="entry name" value="ABC transporter type 1, transmembrane domain"/>
    <property type="match status" value="1"/>
</dbReference>
<dbReference type="PROSITE" id="PS00211">
    <property type="entry name" value="ABC_TRANSPORTER_1"/>
    <property type="match status" value="1"/>
</dbReference>
<evidence type="ECO:0000256" key="6">
    <source>
        <dbReference type="ARBA" id="ARBA00022840"/>
    </source>
</evidence>
<evidence type="ECO:0000256" key="8">
    <source>
        <dbReference type="ARBA" id="ARBA00023136"/>
    </source>
</evidence>
<keyword evidence="3" id="KW-1003">Cell membrane</keyword>
<evidence type="ECO:0000256" key="9">
    <source>
        <dbReference type="SAM" id="Phobius"/>
    </source>
</evidence>
<organism evidence="12 13">
    <name type="scientific">Arcobacter venerupis</name>
    <dbReference type="NCBI Taxonomy" id="1054033"/>
    <lineage>
        <taxon>Bacteria</taxon>
        <taxon>Pseudomonadati</taxon>
        <taxon>Campylobacterota</taxon>
        <taxon>Epsilonproteobacteria</taxon>
        <taxon>Campylobacterales</taxon>
        <taxon>Arcobacteraceae</taxon>
        <taxon>Arcobacter</taxon>
    </lineage>
</organism>
<dbReference type="Pfam" id="PF00005">
    <property type="entry name" value="ABC_tran"/>
    <property type="match status" value="1"/>
</dbReference>
<evidence type="ECO:0000313" key="12">
    <source>
        <dbReference type="EMBL" id="QKF66934.1"/>
    </source>
</evidence>
<dbReference type="Proteomes" id="UP000503482">
    <property type="component" value="Chromosome"/>
</dbReference>
<sequence>MNNKISLKYILKLLLDDKKSLIIGQVLTIIAILVSVPIPLLLPLLVDEVLLKKPDFFVNNIDKFLGSGSAFYYIALVTFIVLFLRIIYFLFSVLITKIFTKISKYVTFKIREKLLNHLELVNMNEYESLGSGSIGANLVTDVNTLDNFIVTIASKFIASILTLIAVAIVIITIDPILGLMILFIQPIIMVLSKKISKKTGVLKKEENKAIEEFQNNINETLDLFGQIKASNKENFFFEDSINKAKNIQKTSNEFNYKSVAYERFSFTIFLIAFEIFRAVGLLLVAYSDLSIGLMFAMFGYIWFIMTPVQDILTIQYAYSSASAAITRINKILDLKQEKNGILKLDSNSKKVDISLKNLSFYYNEDKEVLKNISFNIKSGEKVAIIGASGSGKTTIANIISGFYAKNSGDIFYNNINIEDLNKQSLRENIFLVLQMPILFNNSLRFNITMGNENISDVEIYKALKIAQLFQTVENMTDKLDTIVGKHGIRLSGGQRQRLSIARMIIANPAIVIFDESTSALDVHTEVKLFTELEEFLKDKTVITIAHRLSTVKNADMIYVIDDGKVVQQGKHKELEEQEGHYLEFVKKQLI</sequence>
<evidence type="ECO:0000256" key="1">
    <source>
        <dbReference type="ARBA" id="ARBA00004651"/>
    </source>
</evidence>
<feature type="transmembrane region" description="Helical" evidence="9">
    <location>
        <begin position="70"/>
        <end position="95"/>
    </location>
</feature>
<evidence type="ECO:0000259" key="11">
    <source>
        <dbReference type="PROSITE" id="PS50929"/>
    </source>
</evidence>
<dbReference type="SMART" id="SM00382">
    <property type="entry name" value="AAA"/>
    <property type="match status" value="1"/>
</dbReference>
<dbReference type="SUPFAM" id="SSF90123">
    <property type="entry name" value="ABC transporter transmembrane region"/>
    <property type="match status" value="1"/>
</dbReference>
<feature type="domain" description="ABC transmembrane type-1" evidence="11">
    <location>
        <begin position="26"/>
        <end position="320"/>
    </location>
</feature>
<gene>
    <name evidence="12" type="ORF">AVENP_1380</name>
</gene>
<feature type="transmembrane region" description="Helical" evidence="9">
    <location>
        <begin position="21"/>
        <end position="46"/>
    </location>
</feature>
<evidence type="ECO:0000256" key="5">
    <source>
        <dbReference type="ARBA" id="ARBA00022741"/>
    </source>
</evidence>
<dbReference type="GO" id="GO:0005886">
    <property type="term" value="C:plasma membrane"/>
    <property type="evidence" value="ECO:0007669"/>
    <property type="project" value="UniProtKB-SubCell"/>
</dbReference>
<evidence type="ECO:0000256" key="4">
    <source>
        <dbReference type="ARBA" id="ARBA00022692"/>
    </source>
</evidence>
<comment type="subcellular location">
    <subcellularLocation>
        <location evidence="1">Cell membrane</location>
        <topology evidence="1">Multi-pass membrane protein</topology>
    </subcellularLocation>
</comment>
<dbReference type="InterPro" id="IPR036640">
    <property type="entry name" value="ABC1_TM_sf"/>
</dbReference>
<dbReference type="InterPro" id="IPR003593">
    <property type="entry name" value="AAA+_ATPase"/>
</dbReference>
<evidence type="ECO:0000256" key="7">
    <source>
        <dbReference type="ARBA" id="ARBA00022989"/>
    </source>
</evidence>
<accession>A0AAE7BAR8</accession>
<dbReference type="InterPro" id="IPR003439">
    <property type="entry name" value="ABC_transporter-like_ATP-bd"/>
</dbReference>
<keyword evidence="6 12" id="KW-0067">ATP-binding</keyword>
<dbReference type="PROSITE" id="PS50929">
    <property type="entry name" value="ABC_TM1F"/>
    <property type="match status" value="1"/>
</dbReference>
<dbReference type="InterPro" id="IPR011527">
    <property type="entry name" value="ABC1_TM_dom"/>
</dbReference>
<feature type="transmembrane region" description="Helical" evidence="9">
    <location>
        <begin position="176"/>
        <end position="192"/>
    </location>
</feature>